<evidence type="ECO:0000256" key="4">
    <source>
        <dbReference type="SAM" id="MobiDB-lite"/>
    </source>
</evidence>
<feature type="compositionally biased region" description="Polar residues" evidence="4">
    <location>
        <begin position="451"/>
        <end position="473"/>
    </location>
</feature>
<keyword evidence="7" id="KW-1185">Reference proteome</keyword>
<dbReference type="Gene3D" id="1.20.1160.20">
    <property type="match status" value="1"/>
</dbReference>
<evidence type="ECO:0000256" key="1">
    <source>
        <dbReference type="ARBA" id="ARBA00004316"/>
    </source>
</evidence>
<accession>A0A2I0UT22</accession>
<feature type="compositionally biased region" description="Pro residues" evidence="4">
    <location>
        <begin position="506"/>
        <end position="521"/>
    </location>
</feature>
<gene>
    <name evidence="6" type="ORF">llap_482</name>
</gene>
<reference evidence="7" key="1">
    <citation type="submission" date="2017-11" db="EMBL/GenBank/DDBJ databases">
        <authorList>
            <person name="Lima N.C."/>
            <person name="Parody-Merino A.M."/>
            <person name="Battley P.F."/>
            <person name="Fidler A.E."/>
            <person name="Prosdocimi F."/>
        </authorList>
    </citation>
    <scope>NUCLEOTIDE SEQUENCE [LARGE SCALE GENOMIC DNA]</scope>
</reference>
<dbReference type="InterPro" id="IPR030237">
    <property type="entry name" value="Harmonin_N"/>
</dbReference>
<dbReference type="SMART" id="SM00228">
    <property type="entry name" value="PDZ"/>
    <property type="match status" value="2"/>
</dbReference>
<dbReference type="GO" id="GO:0046549">
    <property type="term" value="P:retinal cone cell development"/>
    <property type="evidence" value="ECO:0007669"/>
    <property type="project" value="TreeGrafter"/>
</dbReference>
<dbReference type="InterPro" id="IPR051844">
    <property type="entry name" value="USH2_Complex_Protein"/>
</dbReference>
<dbReference type="Proteomes" id="UP000233556">
    <property type="component" value="Unassembled WGS sequence"/>
</dbReference>
<dbReference type="Gene3D" id="2.30.42.10">
    <property type="match status" value="2"/>
</dbReference>
<dbReference type="PROSITE" id="PS50106">
    <property type="entry name" value="PDZ"/>
    <property type="match status" value="2"/>
</dbReference>
<dbReference type="GO" id="GO:0001917">
    <property type="term" value="C:photoreceptor inner segment"/>
    <property type="evidence" value="ECO:0007669"/>
    <property type="project" value="TreeGrafter"/>
</dbReference>
<comment type="subcellular location">
    <subcellularLocation>
        <location evidence="1">Cell projection</location>
    </subcellularLocation>
</comment>
<dbReference type="Pfam" id="PF21219">
    <property type="entry name" value="USH1C_N"/>
    <property type="match status" value="1"/>
</dbReference>
<dbReference type="GO" id="GO:0060122">
    <property type="term" value="P:inner ear receptor cell stereocilium organization"/>
    <property type="evidence" value="ECO:0007669"/>
    <property type="project" value="TreeGrafter"/>
</dbReference>
<dbReference type="PANTHER" id="PTHR23116">
    <property type="entry name" value="PDZ DOMAIN CONTAINING WHIRLIN AND HARMONIN-RELATED"/>
    <property type="match status" value="1"/>
</dbReference>
<dbReference type="GO" id="GO:0032426">
    <property type="term" value="C:stereocilium tip"/>
    <property type="evidence" value="ECO:0007669"/>
    <property type="project" value="TreeGrafter"/>
</dbReference>
<proteinExistence type="predicted"/>
<dbReference type="PANTHER" id="PTHR23116:SF36">
    <property type="entry name" value="HARMONIN"/>
    <property type="match status" value="1"/>
</dbReference>
<feature type="compositionally biased region" description="Basic and acidic residues" evidence="4">
    <location>
        <begin position="343"/>
        <end position="354"/>
    </location>
</feature>
<dbReference type="GO" id="GO:0007605">
    <property type="term" value="P:sensory perception of sound"/>
    <property type="evidence" value="ECO:0007669"/>
    <property type="project" value="TreeGrafter"/>
</dbReference>
<dbReference type="InterPro" id="IPR036034">
    <property type="entry name" value="PDZ_sf"/>
</dbReference>
<evidence type="ECO:0000313" key="6">
    <source>
        <dbReference type="EMBL" id="PKU49170.1"/>
    </source>
</evidence>
<feature type="domain" description="PDZ" evidence="5">
    <location>
        <begin position="87"/>
        <end position="155"/>
    </location>
</feature>
<feature type="compositionally biased region" description="Basic and acidic residues" evidence="4">
    <location>
        <begin position="312"/>
        <end position="325"/>
    </location>
</feature>
<dbReference type="Pfam" id="PF00595">
    <property type="entry name" value="PDZ"/>
    <property type="match status" value="2"/>
</dbReference>
<dbReference type="GO" id="GO:0005929">
    <property type="term" value="C:cilium"/>
    <property type="evidence" value="ECO:0007669"/>
    <property type="project" value="TreeGrafter"/>
</dbReference>
<dbReference type="GO" id="GO:0002142">
    <property type="term" value="C:stereocilia ankle link complex"/>
    <property type="evidence" value="ECO:0007669"/>
    <property type="project" value="TreeGrafter"/>
</dbReference>
<evidence type="ECO:0000259" key="5">
    <source>
        <dbReference type="PROSITE" id="PS50106"/>
    </source>
</evidence>
<dbReference type="EMBL" id="KZ505641">
    <property type="protein sequence ID" value="PKU49170.1"/>
    <property type="molecule type" value="Genomic_DNA"/>
</dbReference>
<dbReference type="AlphaFoldDB" id="A0A2I0UT22"/>
<dbReference type="GO" id="GO:0002093">
    <property type="term" value="P:auditory receptor cell morphogenesis"/>
    <property type="evidence" value="ECO:0007669"/>
    <property type="project" value="TreeGrafter"/>
</dbReference>
<dbReference type="FunFam" id="2.30.42.10:FF:000062">
    <property type="entry name" value="harmonin isoform X1"/>
    <property type="match status" value="1"/>
</dbReference>
<organism evidence="6 7">
    <name type="scientific">Limosa lapponica baueri</name>
    <dbReference type="NCBI Taxonomy" id="1758121"/>
    <lineage>
        <taxon>Eukaryota</taxon>
        <taxon>Metazoa</taxon>
        <taxon>Chordata</taxon>
        <taxon>Craniata</taxon>
        <taxon>Vertebrata</taxon>
        <taxon>Euteleostomi</taxon>
        <taxon>Archelosauria</taxon>
        <taxon>Archosauria</taxon>
        <taxon>Dinosauria</taxon>
        <taxon>Saurischia</taxon>
        <taxon>Theropoda</taxon>
        <taxon>Coelurosauria</taxon>
        <taxon>Aves</taxon>
        <taxon>Neognathae</taxon>
        <taxon>Neoaves</taxon>
        <taxon>Charadriiformes</taxon>
        <taxon>Scolopacidae</taxon>
        <taxon>Limosa</taxon>
    </lineage>
</organism>
<feature type="region of interest" description="Disordered" evidence="4">
    <location>
        <begin position="451"/>
        <end position="546"/>
    </location>
</feature>
<dbReference type="CDD" id="cd06737">
    <property type="entry name" value="PDZ1_harmonin"/>
    <property type="match status" value="1"/>
</dbReference>
<dbReference type="FunFam" id="1.20.1160.20:FF:000001">
    <property type="entry name" value="harmonin isoform X1"/>
    <property type="match status" value="1"/>
</dbReference>
<reference evidence="7" key="2">
    <citation type="submission" date="2017-12" db="EMBL/GenBank/DDBJ databases">
        <title>Genome sequence of the Bar-tailed Godwit (Limosa lapponica baueri).</title>
        <authorList>
            <person name="Lima N.C.B."/>
            <person name="Parody-Merino A.M."/>
            <person name="Battley P.F."/>
            <person name="Fidler A.E."/>
            <person name="Prosdocimi F."/>
        </authorList>
    </citation>
    <scope>NUCLEOTIDE SEQUENCE [LARGE SCALE GENOMIC DNA]</scope>
</reference>
<keyword evidence="2" id="KW-0677">Repeat</keyword>
<feature type="compositionally biased region" description="Basic and acidic residues" evidence="4">
    <location>
        <begin position="378"/>
        <end position="394"/>
    </location>
</feature>
<keyword evidence="3" id="KW-0966">Cell projection</keyword>
<evidence type="ECO:0000256" key="2">
    <source>
        <dbReference type="ARBA" id="ARBA00022737"/>
    </source>
</evidence>
<dbReference type="SUPFAM" id="SSF50156">
    <property type="entry name" value="PDZ domain-like"/>
    <property type="match status" value="2"/>
</dbReference>
<evidence type="ECO:0000256" key="3">
    <source>
        <dbReference type="ARBA" id="ARBA00023273"/>
    </source>
</evidence>
<name>A0A2I0UT22_LIMLA</name>
<evidence type="ECO:0000313" key="7">
    <source>
        <dbReference type="Proteomes" id="UP000233556"/>
    </source>
</evidence>
<feature type="domain" description="PDZ" evidence="5">
    <location>
        <begin position="194"/>
        <end position="221"/>
    </location>
</feature>
<dbReference type="OrthoDB" id="7734647at2759"/>
<feature type="region of interest" description="Disordered" evidence="4">
    <location>
        <begin position="312"/>
        <end position="394"/>
    </location>
</feature>
<dbReference type="InterPro" id="IPR001478">
    <property type="entry name" value="PDZ"/>
</dbReference>
<dbReference type="CDD" id="cd07353">
    <property type="entry name" value="harmonin_N"/>
    <property type="match status" value="1"/>
</dbReference>
<dbReference type="GO" id="GO:0005886">
    <property type="term" value="C:plasma membrane"/>
    <property type="evidence" value="ECO:0007669"/>
    <property type="project" value="TreeGrafter"/>
</dbReference>
<sequence>MERRVAREFRHKVNLLIDNEAEKDYLYDVLRMYHQSMNLPVLVGDLKLVINEPSRLPLFDAIRPLIPLKHQVEYDQLTPKRSRKLKEVRLDRLHPEGLGVSVRGGVEFSCGLFISQLVKGGQADNVGLQVGDEIVRINGYSISSCTHEEVINLIRTKKIVSIKVRHIGMIPVKSSADEPLKWQYVDQFVSESGVGDQIVEVNGVDFSNVDHKEAVRVLKSSRTLTISVVAGAGKELFMTEEERQREARLREQERQELMHQKRLALETNKIIKEQQEKERLRKLEISQKAAEEEERYRREIEQITAEEEKFKKEWEEDWGPKEPPKSLKTVTAEVHSAPRSKHKIDLERVAHDQLETDDMDEGITKQEKQKGKERKKSKSDSLCEQKKNKKEMEFEQKLAKEKEGMLEKEKQLKINRLVQEVSETEREDLEESEKVQHWVERLCQTRLEQISSVENESPELTSGRPSASPSATSMRRFAGGLQLHTTDLDDINLDEVDKPKQHMAPPLSPPPPIVTPGPSAHPFPTSNVPLSRGPALAVTPASQVTS</sequence>
<protein>
    <submittedName>
        <fullName evidence="6">Harmonin</fullName>
    </submittedName>
</protein>